<keyword evidence="2" id="KW-0812">Transmembrane</keyword>
<feature type="region of interest" description="Disordered" evidence="1">
    <location>
        <begin position="111"/>
        <end position="217"/>
    </location>
</feature>
<feature type="chain" id="PRO_5047216271" evidence="3">
    <location>
        <begin position="24"/>
        <end position="331"/>
    </location>
</feature>
<dbReference type="Proteomes" id="UP001221686">
    <property type="component" value="Unassembled WGS sequence"/>
</dbReference>
<comment type="caution">
    <text evidence="4">The sequence shown here is derived from an EMBL/GenBank/DDBJ whole genome shotgun (WGS) entry which is preliminary data.</text>
</comment>
<gene>
    <name evidence="4" type="ORF">POL25_31790</name>
</gene>
<feature type="compositionally biased region" description="Basic and acidic residues" evidence="1">
    <location>
        <begin position="196"/>
        <end position="217"/>
    </location>
</feature>
<feature type="transmembrane region" description="Helical" evidence="2">
    <location>
        <begin position="219"/>
        <end position="242"/>
    </location>
</feature>
<sequence>MNLMSWSLAGLLAFEAASAPAGAAKACELTDNRCKAELFTRRAREAKNDGQRALYLSVAHRSWLALFDRSGDPQHLCAARRLYDRSVAIKDQPPEQRASIERSLGDLRAREQKAGVRCERPVKPSRADPPLLVARGEVQRGEGPSEAVTGAVDAPPSPASSPAAADNVARRQPMPEGRAVGELLPVSRRAGTARAAESRRAEPARETDASSRRDHDRELIVGGGVTLGLGLVLAGVATYTGASMLGVRRQARELHERVDGHATDAQLAQDAALRRDYERLGTPTLVLALAGGAATVVGAVLLAVGGRRMARRASQTAVIPVPGGVAFRARF</sequence>
<evidence type="ECO:0000313" key="4">
    <source>
        <dbReference type="EMBL" id="MDC0721533.1"/>
    </source>
</evidence>
<feature type="transmembrane region" description="Helical" evidence="2">
    <location>
        <begin position="284"/>
        <end position="304"/>
    </location>
</feature>
<keyword evidence="3" id="KW-0732">Signal</keyword>
<keyword evidence="2" id="KW-1133">Transmembrane helix</keyword>
<proteinExistence type="predicted"/>
<accession>A0ABT5E9E2</accession>
<name>A0ABT5E9E2_9BACT</name>
<feature type="signal peptide" evidence="3">
    <location>
        <begin position="1"/>
        <end position="23"/>
    </location>
</feature>
<keyword evidence="5" id="KW-1185">Reference proteome</keyword>
<dbReference type="RefSeq" id="WP_272090036.1">
    <property type="nucleotide sequence ID" value="NZ_JAQNDL010000003.1"/>
</dbReference>
<protein>
    <submittedName>
        <fullName evidence="4">Uncharacterized protein</fullName>
    </submittedName>
</protein>
<evidence type="ECO:0000256" key="3">
    <source>
        <dbReference type="SAM" id="SignalP"/>
    </source>
</evidence>
<evidence type="ECO:0000256" key="2">
    <source>
        <dbReference type="SAM" id="Phobius"/>
    </source>
</evidence>
<feature type="compositionally biased region" description="Basic and acidic residues" evidence="1">
    <location>
        <begin position="111"/>
        <end position="126"/>
    </location>
</feature>
<evidence type="ECO:0000313" key="5">
    <source>
        <dbReference type="Proteomes" id="UP001221686"/>
    </source>
</evidence>
<reference evidence="4 5" key="1">
    <citation type="submission" date="2022-11" db="EMBL/GenBank/DDBJ databases">
        <title>Minimal conservation of predation-associated metabolite biosynthetic gene clusters underscores biosynthetic potential of Myxococcota including descriptions for ten novel species: Archangium lansinium sp. nov., Myxococcus landrumus sp. nov., Nannocystis bai.</title>
        <authorList>
            <person name="Ahearne A."/>
            <person name="Stevens C."/>
            <person name="Dowd S."/>
        </authorList>
    </citation>
    <scope>NUCLEOTIDE SEQUENCE [LARGE SCALE GENOMIC DNA]</scope>
    <source>
        <strain evidence="4 5">BB15-2</strain>
    </source>
</reference>
<keyword evidence="2" id="KW-0472">Membrane</keyword>
<organism evidence="4 5">
    <name type="scientific">Nannocystis bainbridge</name>
    <dbReference type="NCBI Taxonomy" id="2995303"/>
    <lineage>
        <taxon>Bacteria</taxon>
        <taxon>Pseudomonadati</taxon>
        <taxon>Myxococcota</taxon>
        <taxon>Polyangia</taxon>
        <taxon>Nannocystales</taxon>
        <taxon>Nannocystaceae</taxon>
        <taxon>Nannocystis</taxon>
    </lineage>
</organism>
<dbReference type="EMBL" id="JAQNDL010000003">
    <property type="protein sequence ID" value="MDC0721533.1"/>
    <property type="molecule type" value="Genomic_DNA"/>
</dbReference>
<evidence type="ECO:0000256" key="1">
    <source>
        <dbReference type="SAM" id="MobiDB-lite"/>
    </source>
</evidence>